<dbReference type="CDD" id="cd06222">
    <property type="entry name" value="RNase_H_like"/>
    <property type="match status" value="1"/>
</dbReference>
<dbReference type="GO" id="GO:0003676">
    <property type="term" value="F:nucleic acid binding"/>
    <property type="evidence" value="ECO:0007669"/>
    <property type="project" value="InterPro"/>
</dbReference>
<accession>A0A0B2QRP8</accession>
<dbReference type="PANTHER" id="PTHR47723:SF23">
    <property type="entry name" value="REVERSE TRANSCRIPTASE-LIKE PROTEIN"/>
    <property type="match status" value="1"/>
</dbReference>
<dbReference type="PANTHER" id="PTHR47723">
    <property type="entry name" value="OS05G0353850 PROTEIN"/>
    <property type="match status" value="1"/>
</dbReference>
<gene>
    <name evidence="2" type="ORF">glysoja_041108</name>
</gene>
<dbReference type="InterPro" id="IPR036397">
    <property type="entry name" value="RNaseH_sf"/>
</dbReference>
<feature type="domain" description="RNase H type-1" evidence="1">
    <location>
        <begin position="5"/>
        <end position="76"/>
    </location>
</feature>
<dbReference type="Gene3D" id="3.30.420.10">
    <property type="entry name" value="Ribonuclease H-like superfamily/Ribonuclease H"/>
    <property type="match status" value="1"/>
</dbReference>
<reference evidence="2" key="1">
    <citation type="submission" date="2014-07" db="EMBL/GenBank/DDBJ databases">
        <title>Identification of a novel salt tolerance gene in wild soybean by whole-genome sequencing.</title>
        <authorList>
            <person name="Lam H.-M."/>
            <person name="Qi X."/>
            <person name="Li M.-W."/>
            <person name="Liu X."/>
            <person name="Xie M."/>
            <person name="Ni M."/>
            <person name="Xu X."/>
        </authorList>
    </citation>
    <scope>NUCLEOTIDE SEQUENCE [LARGE SCALE GENOMIC DNA]</scope>
    <source>
        <tissue evidence="2">Root</tissue>
    </source>
</reference>
<dbReference type="Pfam" id="PF13456">
    <property type="entry name" value="RVT_3"/>
    <property type="match status" value="1"/>
</dbReference>
<dbReference type="InterPro" id="IPR044730">
    <property type="entry name" value="RNase_H-like_dom_plant"/>
</dbReference>
<proteinExistence type="predicted"/>
<dbReference type="InterPro" id="IPR002156">
    <property type="entry name" value="RNaseH_domain"/>
</dbReference>
<dbReference type="GO" id="GO:0004523">
    <property type="term" value="F:RNA-DNA hybrid ribonuclease activity"/>
    <property type="evidence" value="ECO:0007669"/>
    <property type="project" value="InterPro"/>
</dbReference>
<feature type="non-terminal residue" evidence="2">
    <location>
        <position position="1"/>
    </location>
</feature>
<evidence type="ECO:0000313" key="2">
    <source>
        <dbReference type="EMBL" id="KHN24306.1"/>
    </source>
</evidence>
<name>A0A0B2QRP8_GLYSO</name>
<dbReference type="SUPFAM" id="SSF53098">
    <property type="entry name" value="Ribonuclease H-like"/>
    <property type="match status" value="1"/>
</dbReference>
<dbReference type="InterPro" id="IPR053151">
    <property type="entry name" value="RNase_H-like"/>
</dbReference>
<protein>
    <recommendedName>
        <fullName evidence="1">RNase H type-1 domain-containing protein</fullName>
    </recommendedName>
</protein>
<dbReference type="InterPro" id="IPR012337">
    <property type="entry name" value="RNaseH-like_sf"/>
</dbReference>
<dbReference type="AlphaFoldDB" id="A0A0B2QRP8"/>
<sequence>ELLTAMIAIEMAFDKGWQRIWLECDSTSEVAPFSSVVSVPWRIWNRWKRCIDLRKSMNFVVSLIFREGNDSADKLAIYGLDNMGFIRCDFPPPFTSYETHMNRLGLV</sequence>
<dbReference type="EMBL" id="KN655464">
    <property type="protein sequence ID" value="KHN24306.1"/>
    <property type="molecule type" value="Genomic_DNA"/>
</dbReference>
<organism evidence="2">
    <name type="scientific">Glycine soja</name>
    <name type="common">Wild soybean</name>
    <dbReference type="NCBI Taxonomy" id="3848"/>
    <lineage>
        <taxon>Eukaryota</taxon>
        <taxon>Viridiplantae</taxon>
        <taxon>Streptophyta</taxon>
        <taxon>Embryophyta</taxon>
        <taxon>Tracheophyta</taxon>
        <taxon>Spermatophyta</taxon>
        <taxon>Magnoliopsida</taxon>
        <taxon>eudicotyledons</taxon>
        <taxon>Gunneridae</taxon>
        <taxon>Pentapetalae</taxon>
        <taxon>rosids</taxon>
        <taxon>fabids</taxon>
        <taxon>Fabales</taxon>
        <taxon>Fabaceae</taxon>
        <taxon>Papilionoideae</taxon>
        <taxon>50 kb inversion clade</taxon>
        <taxon>NPAAA clade</taxon>
        <taxon>indigoferoid/millettioid clade</taxon>
        <taxon>Phaseoleae</taxon>
        <taxon>Glycine</taxon>
        <taxon>Glycine subgen. Soja</taxon>
    </lineage>
</organism>
<dbReference type="Proteomes" id="UP000053555">
    <property type="component" value="Unassembled WGS sequence"/>
</dbReference>
<evidence type="ECO:0000259" key="1">
    <source>
        <dbReference type="Pfam" id="PF13456"/>
    </source>
</evidence>